<keyword evidence="2" id="KW-1185">Reference proteome</keyword>
<dbReference type="Proteomes" id="UP000289930">
    <property type="component" value="Segment"/>
</dbReference>
<evidence type="ECO:0000313" key="2">
    <source>
        <dbReference type="Proteomes" id="UP000289930"/>
    </source>
</evidence>
<dbReference type="EMBL" id="MG550112">
    <property type="protein sequence ID" value="QAS68897.1"/>
    <property type="molecule type" value="Genomic_DNA"/>
</dbReference>
<accession>A0A410N6V6</accession>
<sequence length="79" mass="9031">MPSDVEPDFSDDLEKTNEAINNALNELAKVKAYTLKVEELRDFKAAQYALRNISPEFAKSEDVPELYRTRVEVEGNEKP</sequence>
<proteinExistence type="predicted"/>
<reference evidence="1" key="1">
    <citation type="journal article" date="2019" name="Environ. Microbiol.">
        <title>Novel haloarchaeal viruses from Lake Retba infecting Haloferax and Halorubrum species.</title>
        <authorList>
            <person name="Mizuno C.M."/>
            <person name="Prajapati B."/>
            <person name="Lucas-Staat S."/>
            <person name="Sime-Ngando T."/>
            <person name="Forterre P."/>
            <person name="Bamford D.H."/>
            <person name="Prangishvili D."/>
            <person name="Krupovic M."/>
            <person name="Oksanen H.M."/>
        </authorList>
    </citation>
    <scope>NUCLEOTIDE SEQUENCE</scope>
</reference>
<organism evidence="1">
    <name type="scientific">Haloferax tailed virus 1</name>
    <name type="common">HFTV1</name>
    <dbReference type="NCBI Taxonomy" id="2507575"/>
    <lineage>
        <taxon>Viruses</taxon>
        <taxon>Duplodnaviria</taxon>
        <taxon>Heunggongvirae</taxon>
        <taxon>Uroviricota</taxon>
        <taxon>Caudoviricetes</taxon>
        <taxon>Kirjokansivirales</taxon>
        <taxon>Haloferuviridae</taxon>
        <taxon>Retbasiphovirus</taxon>
        <taxon>Retbasiphovirus hantatum</taxon>
        <taxon>Retbasiphovirus HFTV1</taxon>
    </lineage>
</organism>
<gene>
    <name evidence="1" type="ORF">HFTV1-gp64</name>
</gene>
<name>A0A410N6V6_HFTV1</name>
<evidence type="ECO:0000313" key="1">
    <source>
        <dbReference type="EMBL" id="QAS68897.1"/>
    </source>
</evidence>
<protein>
    <submittedName>
        <fullName evidence="1">Uncharacterized protein</fullName>
    </submittedName>
</protein>